<dbReference type="GO" id="GO:0005319">
    <property type="term" value="F:lipid transporter activity"/>
    <property type="evidence" value="ECO:0007669"/>
    <property type="project" value="TreeGrafter"/>
</dbReference>
<evidence type="ECO:0000256" key="10">
    <source>
        <dbReference type="SAM" id="MobiDB-lite"/>
    </source>
</evidence>
<feature type="transmembrane region" description="Helical" evidence="11">
    <location>
        <begin position="1221"/>
        <end position="1245"/>
    </location>
</feature>
<dbReference type="SMART" id="SM00382">
    <property type="entry name" value="AAA"/>
    <property type="match status" value="2"/>
</dbReference>
<dbReference type="InterPro" id="IPR013525">
    <property type="entry name" value="ABC2_TM"/>
</dbReference>
<name>A0A364N3I6_STELY</name>
<dbReference type="Proteomes" id="UP000249619">
    <property type="component" value="Unassembled WGS sequence"/>
</dbReference>
<dbReference type="GO" id="GO:0016020">
    <property type="term" value="C:membrane"/>
    <property type="evidence" value="ECO:0007669"/>
    <property type="project" value="UniProtKB-SubCell"/>
</dbReference>
<dbReference type="PROSITE" id="PS00211">
    <property type="entry name" value="ABC_TRANSPORTER_1"/>
    <property type="match status" value="2"/>
</dbReference>
<dbReference type="Pfam" id="PF00005">
    <property type="entry name" value="ABC_tran"/>
    <property type="match status" value="2"/>
</dbReference>
<feature type="signal peptide" evidence="12">
    <location>
        <begin position="1"/>
        <end position="19"/>
    </location>
</feature>
<evidence type="ECO:0000256" key="8">
    <source>
        <dbReference type="ARBA" id="ARBA00022989"/>
    </source>
</evidence>
<comment type="similarity">
    <text evidence="2">Belongs to the ABC transporter superfamily. ABCA family.</text>
</comment>
<evidence type="ECO:0000259" key="13">
    <source>
        <dbReference type="PROSITE" id="PS50893"/>
    </source>
</evidence>
<evidence type="ECO:0000256" key="9">
    <source>
        <dbReference type="ARBA" id="ARBA00023136"/>
    </source>
</evidence>
<accession>A0A364N3I6</accession>
<keyword evidence="6" id="KW-0547">Nucleotide-binding</keyword>
<feature type="transmembrane region" description="Helical" evidence="11">
    <location>
        <begin position="440"/>
        <end position="462"/>
    </location>
</feature>
<evidence type="ECO:0000256" key="12">
    <source>
        <dbReference type="SAM" id="SignalP"/>
    </source>
</evidence>
<reference evidence="15" key="1">
    <citation type="submission" date="2018-05" db="EMBL/GenBank/DDBJ databases">
        <title>Draft genome sequence of Stemphylium lycopersici strain CIDEFI 213.</title>
        <authorList>
            <person name="Medina R."/>
            <person name="Franco M.E.E."/>
            <person name="Lucentini C.G."/>
            <person name="Saparrat M.C.N."/>
            <person name="Balatti P.A."/>
        </authorList>
    </citation>
    <scope>NUCLEOTIDE SEQUENCE [LARGE SCALE GENOMIC DNA]</scope>
    <source>
        <strain evidence="15">CIDEFI 213</strain>
    </source>
</reference>
<dbReference type="CDD" id="cd03263">
    <property type="entry name" value="ABC_subfamily_A"/>
    <property type="match status" value="2"/>
</dbReference>
<dbReference type="EC" id="3.6.1.3" evidence="14"/>
<feature type="domain" description="ABC transporter" evidence="13">
    <location>
        <begin position="1366"/>
        <end position="1597"/>
    </location>
</feature>
<evidence type="ECO:0000256" key="7">
    <source>
        <dbReference type="ARBA" id="ARBA00022840"/>
    </source>
</evidence>
<feature type="transmembrane region" description="Helical" evidence="11">
    <location>
        <begin position="468"/>
        <end position="487"/>
    </location>
</feature>
<dbReference type="EMBL" id="QGDH01000060">
    <property type="protein sequence ID" value="RAR11078.1"/>
    <property type="molecule type" value="Genomic_DNA"/>
</dbReference>
<gene>
    <name evidence="14" type="ORF">DDE83_004721</name>
</gene>
<evidence type="ECO:0000256" key="3">
    <source>
        <dbReference type="ARBA" id="ARBA00022448"/>
    </source>
</evidence>
<feature type="transmembrane region" description="Helical" evidence="11">
    <location>
        <begin position="152"/>
        <end position="173"/>
    </location>
</feature>
<feature type="domain" description="ABC transporter" evidence="13">
    <location>
        <begin position="600"/>
        <end position="823"/>
    </location>
</feature>
<feature type="transmembrane region" description="Helical" evidence="11">
    <location>
        <begin position="415"/>
        <end position="433"/>
    </location>
</feature>
<evidence type="ECO:0000313" key="15">
    <source>
        <dbReference type="Proteomes" id="UP000249619"/>
    </source>
</evidence>
<evidence type="ECO:0000256" key="6">
    <source>
        <dbReference type="ARBA" id="ARBA00022741"/>
    </source>
</evidence>
<proteinExistence type="inferred from homology"/>
<feature type="region of interest" description="Disordered" evidence="10">
    <location>
        <begin position="896"/>
        <end position="929"/>
    </location>
</feature>
<dbReference type="PANTHER" id="PTHR19229">
    <property type="entry name" value="ATP-BINDING CASSETTE TRANSPORTER SUBFAMILY A ABCA"/>
    <property type="match status" value="1"/>
</dbReference>
<feature type="chain" id="PRO_5016908321" evidence="12">
    <location>
        <begin position="20"/>
        <end position="1906"/>
    </location>
</feature>
<dbReference type="SUPFAM" id="SSF52540">
    <property type="entry name" value="P-loop containing nucleoside triphosphate hydrolases"/>
    <property type="match status" value="2"/>
</dbReference>
<evidence type="ECO:0000313" key="14">
    <source>
        <dbReference type="EMBL" id="RAR11078.1"/>
    </source>
</evidence>
<keyword evidence="3" id="KW-0813">Transport</keyword>
<dbReference type="PANTHER" id="PTHR19229:SF36">
    <property type="entry name" value="ATP-BINDING CASSETTE SUB-FAMILY A MEMBER 2"/>
    <property type="match status" value="1"/>
</dbReference>
<evidence type="ECO:0000256" key="1">
    <source>
        <dbReference type="ARBA" id="ARBA00004141"/>
    </source>
</evidence>
<feature type="transmembrane region" description="Helical" evidence="11">
    <location>
        <begin position="1257"/>
        <end position="1277"/>
    </location>
</feature>
<dbReference type="GO" id="GO:0140359">
    <property type="term" value="F:ABC-type transporter activity"/>
    <property type="evidence" value="ECO:0007669"/>
    <property type="project" value="InterPro"/>
</dbReference>
<evidence type="ECO:0000256" key="4">
    <source>
        <dbReference type="ARBA" id="ARBA00022692"/>
    </source>
</evidence>
<evidence type="ECO:0000256" key="11">
    <source>
        <dbReference type="SAM" id="Phobius"/>
    </source>
</evidence>
<dbReference type="Pfam" id="PF12698">
    <property type="entry name" value="ABC2_membrane_3"/>
    <property type="match status" value="2"/>
</dbReference>
<comment type="subcellular location">
    <subcellularLocation>
        <location evidence="1">Membrane</location>
        <topology evidence="1">Multi-pass membrane protein</topology>
    </subcellularLocation>
</comment>
<keyword evidence="15" id="KW-1185">Reference proteome</keyword>
<feature type="transmembrane region" description="Helical" evidence="11">
    <location>
        <begin position="954"/>
        <end position="975"/>
    </location>
</feature>
<dbReference type="STRING" id="183478.A0A364N3I6"/>
<feature type="transmembrane region" description="Helical" evidence="11">
    <location>
        <begin position="1115"/>
        <end position="1133"/>
    </location>
</feature>
<evidence type="ECO:0000256" key="2">
    <source>
        <dbReference type="ARBA" id="ARBA00008869"/>
    </source>
</evidence>
<feature type="transmembrane region" description="Helical" evidence="11">
    <location>
        <begin position="1191"/>
        <end position="1214"/>
    </location>
</feature>
<dbReference type="FunFam" id="3.40.50.300:FF:001344">
    <property type="entry name" value="Related to ABC transporter"/>
    <property type="match status" value="1"/>
</dbReference>
<dbReference type="InterPro" id="IPR003593">
    <property type="entry name" value="AAA+_ATPase"/>
</dbReference>
<feature type="transmembrane region" description="Helical" evidence="11">
    <location>
        <begin position="1298"/>
        <end position="1322"/>
    </location>
</feature>
<dbReference type="Gene3D" id="3.40.50.300">
    <property type="entry name" value="P-loop containing nucleotide triphosphate hydrolases"/>
    <property type="match status" value="2"/>
</dbReference>
<dbReference type="InterPro" id="IPR026082">
    <property type="entry name" value="ABCA"/>
</dbReference>
<keyword evidence="7" id="KW-0067">ATP-binding</keyword>
<keyword evidence="8 11" id="KW-1133">Transmembrane helix</keyword>
<dbReference type="GO" id="GO:0016887">
    <property type="term" value="F:ATP hydrolysis activity"/>
    <property type="evidence" value="ECO:0007669"/>
    <property type="project" value="InterPro"/>
</dbReference>
<dbReference type="EC" id="3.6.1.15" evidence="14"/>
<keyword evidence="9 11" id="KW-0472">Membrane</keyword>
<keyword evidence="12" id="KW-0732">Signal</keyword>
<dbReference type="GO" id="GO:0005524">
    <property type="term" value="F:ATP binding"/>
    <property type="evidence" value="ECO:0007669"/>
    <property type="project" value="UniProtKB-KW"/>
</dbReference>
<dbReference type="InterPro" id="IPR017871">
    <property type="entry name" value="ABC_transporter-like_CS"/>
</dbReference>
<dbReference type="InterPro" id="IPR003439">
    <property type="entry name" value="ABC_transporter-like_ATP-bd"/>
</dbReference>
<dbReference type="PROSITE" id="PS50893">
    <property type="entry name" value="ABC_TRANSPORTER_2"/>
    <property type="match status" value="2"/>
</dbReference>
<organism evidence="14 15">
    <name type="scientific">Stemphylium lycopersici</name>
    <name type="common">Tomato gray leaf spot disease fungus</name>
    <name type="synonym">Thyrospora lycopersici</name>
    <dbReference type="NCBI Taxonomy" id="183478"/>
    <lineage>
        <taxon>Eukaryota</taxon>
        <taxon>Fungi</taxon>
        <taxon>Dikarya</taxon>
        <taxon>Ascomycota</taxon>
        <taxon>Pezizomycotina</taxon>
        <taxon>Dothideomycetes</taxon>
        <taxon>Pleosporomycetidae</taxon>
        <taxon>Pleosporales</taxon>
        <taxon>Pleosporineae</taxon>
        <taxon>Pleosporaceae</taxon>
        <taxon>Stemphylium</taxon>
    </lineage>
</organism>
<feature type="transmembrane region" description="Helical" evidence="11">
    <location>
        <begin position="494"/>
        <end position="517"/>
    </location>
</feature>
<sequence>MARTRRLGILWADAIVVSGAELSLFRPRDANKDSRPDVPEAPEKKKKGIQTCGLEVEIEVAFGASCDRQIPPAAWRKVCARNDVVFLWIITSTIYDPPPEAFAANPPQQLGTTFPLRARPSRAYPATMAGAIASQTWILTKKTLLVVFVRHWFFTSVRAFWAPIIFMFFITYAKNFFVPPSEYGIGDPSLIRSFPNALKAAEGGRDKVVFVNNGNTGGEIDQVIEQLSTTVRDAGLQAITIESEVELLTTCESSLRGASTCYGAASFHSSPNQGQGQSWNYTLRSDGALGDTIYVDQDDNDVQIYVLPFQRAIDQAIASVDGSRTIPDINEYPFTERTQEEYDDRIRTLYMGALINIMGAALYIGVCGVTYQLTGQMAEERERGISQLVEAMSPAKKAWHTQFARLLSMHIAFDFIYFPGWVIMGAIVWALAFQTSSPAILIIFHILAGLSLTSFSIFGAAFFRKAQLSGITIVIIPILLAIIAQVAGPFSTAAVYVLSLIFPSINYVFFIICVARFERQLVAMNMVEAAPVYEDHIWTTPGIVFWVFAIIQTFVYPFLGALVERWLYGTVSADRKTTTSSPDHNIILTNFSKHWTPSWFSRNVLSKFGMKPPETVIAVDDFSMKARKGQIMVLLGANGSGKSTTLDAIAGLNSITSGAIEIDGTGGLGLCPQKNVMWDELNVYEHVRMFNQLKSTGEFDTKEKIEDLIRACDLGHKIRAQSCTLSGGQKRKLQLAMMFTGGSKVCCVDEVSSGLDPLSRRKIWEILLAERGDRTFLLTTHFLDEADVLADYVAILSRGVLKTKGTSVQLKHEVGAGYHVTYPKEASVKPPMDAIKKPSPSEGMLQYQFADALPATKFVDVLRDHGVKNYDIVGPTLEDVFLANAEEVKEYNLLDADHGEQTGTLTSDKDLDSPSDHNSDTDKRLEMGKGNGTGLFKQMLILMQKRITIVKRNFWPYVFALILPIAAAGLVTLFLQNYEAVGCDPGAASNDPDIFSLSNVDDIPLIPIGPRSTVGPAIDTIIERTRIAEDNFHIVDTLDQFNEYVQTNFRNITPGGFFLNENGPPLMAYLANGGVIGGLVTLNALDNIISNISISTQYQQFAVPFAPNMGDTLQLILYFGLAMCVYPALFALYPTQERLRNVRALHYSNGIRAVPLWLAYTAFDFIFVVIISAVTTAIFAAASSAFYAPGYLFVVFFLYGLCAILFSYLISIVVTSQLAAFAFAAGGMVSLYLIYFIGYMAILTYAPAYAIDSYIEYFHWTVSLISPSASLLRTQLLSLNSFSVLCDGTQIPSYPGALTVYGGPILYLVVQIILLFIALVWWDSGYRPPFLNREKSRKHHSEENIESIPPAVAAEIARAEQSKDSLRALHLQKQFGSNHAVNDITFGVPQGQVFALLGPNGAGKSSTISLIRGDIHPTTHINGGGDVLIEDISIVRKRAAARGNLGVCPQFDAMDTMTVTEHLYFYARARGVPDPKTSVEAVLQATSLARFSDRLASKLSGGNKRKLSLGIALMGNPSVLLLDEPSSGMDAAAKRVMWRTLLGVAAPGRALLITTHSMEEADKLATRVGIMKRKMLALGSVSDLGEQYGDAWVVQLVLKSAPETTEEEMETVKKWVAKQIPGVQFDKWGSRGGGHGQLRFKVLKAASPDSTALPAHTGQQDGKITEEAVHQVNSESSSSAVDLGGIPGLIQLLETHREELGLEYYSVSPTTLDEVFLRVVGEEEEEGSGKKPEGHKRKQWAYFLKDWQARTVSEVNSPTAKILSVDTNKGIGKAADKTITSLKDLSLGESASQYAIEPEVDRKEPVESAAAPDDNWVTKNILRLSVVPSSFFNPAEGISTMLFSWAVSIIGEDQLYVDTLGPRKILSVGSELRRRGLDAGLNSEVLAWLVNSSGTESWAFDGNAFQ</sequence>
<evidence type="ECO:0000256" key="5">
    <source>
        <dbReference type="ARBA" id="ARBA00022737"/>
    </source>
</evidence>
<protein>
    <submittedName>
        <fullName evidence="14">P-loop containing nucleoside triphosphate hydrolase protein</fullName>
        <ecNumber evidence="14">3.6.1.15</ecNumber>
        <ecNumber evidence="14">3.6.1.3</ecNumber>
    </submittedName>
</protein>
<feature type="transmembrane region" description="Helical" evidence="11">
    <location>
        <begin position="537"/>
        <end position="559"/>
    </location>
</feature>
<keyword evidence="5" id="KW-0677">Repeat</keyword>
<feature type="transmembrane region" description="Helical" evidence="11">
    <location>
        <begin position="349"/>
        <end position="371"/>
    </location>
</feature>
<keyword evidence="14" id="KW-0378">Hydrolase</keyword>
<keyword evidence="4 11" id="KW-0812">Transmembrane</keyword>
<dbReference type="FunFam" id="3.40.50.300:FF:001345">
    <property type="entry name" value="Related to ABC transporter"/>
    <property type="match status" value="1"/>
</dbReference>
<feature type="compositionally biased region" description="Basic and acidic residues" evidence="10">
    <location>
        <begin position="907"/>
        <end position="927"/>
    </location>
</feature>
<dbReference type="InterPro" id="IPR027417">
    <property type="entry name" value="P-loop_NTPase"/>
</dbReference>
<comment type="caution">
    <text evidence="14">The sequence shown here is derived from an EMBL/GenBank/DDBJ whole genome shotgun (WGS) entry which is preliminary data.</text>
</comment>
<feature type="transmembrane region" description="Helical" evidence="11">
    <location>
        <begin position="1154"/>
        <end position="1179"/>
    </location>
</feature>